<dbReference type="EMBL" id="CP040915">
    <property type="protein sequence ID" value="QDC24088.1"/>
    <property type="molecule type" value="Genomic_DNA"/>
</dbReference>
<dbReference type="InterPro" id="IPR018575">
    <property type="entry name" value="Restrct_endonuc_II_Eco29kI"/>
</dbReference>
<dbReference type="RefSeq" id="WP_139927532.1">
    <property type="nucleotide sequence ID" value="NZ_CP040915.1"/>
</dbReference>
<dbReference type="GO" id="GO:0004519">
    <property type="term" value="F:endonuclease activity"/>
    <property type="evidence" value="ECO:0007669"/>
    <property type="project" value="UniProtKB-KW"/>
</dbReference>
<sequence>MSERPYNPLEIEHLGESIERRILSSTPTPMTDIASFNGAGVYAIYYTGDLPIYSLIADRNREGQFRQPIYVGKAIPEGGRKGLVVTSSDATKSLSSRLRSHRKSILAAENLDVADFHCRWLVVESIWIPLGESILINRFAPVWNQVVDGFGSNAAGSGRFAGQRSRWDTLHPGRAHAANLAVRRETAEDITRDVEEYLRQRLQV</sequence>
<evidence type="ECO:0000313" key="1">
    <source>
        <dbReference type="EMBL" id="QDC24088.1"/>
    </source>
</evidence>
<evidence type="ECO:0000313" key="2">
    <source>
        <dbReference type="Proteomes" id="UP000314616"/>
    </source>
</evidence>
<dbReference type="OrthoDB" id="4187639at2"/>
<name>A0A5B8C0X8_9MICO</name>
<keyword evidence="1" id="KW-0255">Endonuclease</keyword>
<gene>
    <name evidence="1" type="ORF">FE374_05095</name>
</gene>
<dbReference type="AlphaFoldDB" id="A0A5B8C0X8"/>
<organism evidence="1 2">
    <name type="scientific">Georgenia yuyongxinii</name>
    <dbReference type="NCBI Taxonomy" id="2589797"/>
    <lineage>
        <taxon>Bacteria</taxon>
        <taxon>Bacillati</taxon>
        <taxon>Actinomycetota</taxon>
        <taxon>Actinomycetes</taxon>
        <taxon>Micrococcales</taxon>
        <taxon>Bogoriellaceae</taxon>
        <taxon>Georgenia</taxon>
    </lineage>
</organism>
<keyword evidence="1" id="KW-0378">Hydrolase</keyword>
<accession>A0A5B8C0X8</accession>
<dbReference type="Proteomes" id="UP000314616">
    <property type="component" value="Chromosome"/>
</dbReference>
<proteinExistence type="predicted"/>
<reference evidence="1 2" key="1">
    <citation type="submission" date="2019-05" db="EMBL/GenBank/DDBJ databases">
        <title>Georgenia *** sp. nov., and Georgenia *** sp. nov., isolated from the intestinal contents of plateau pika (Ochotona curzoniae) in the Qinghai-Tibet plateau of China.</title>
        <authorList>
            <person name="Tian Z."/>
        </authorList>
    </citation>
    <scope>NUCLEOTIDE SEQUENCE [LARGE SCALE GENOMIC DNA]</scope>
    <source>
        <strain evidence="1 2">Z443</strain>
    </source>
</reference>
<protein>
    <submittedName>
        <fullName evidence="1">Eco29kI family restriction endonuclease</fullName>
    </submittedName>
</protein>
<keyword evidence="1" id="KW-0540">Nuclease</keyword>
<dbReference type="Pfam" id="PF09517">
    <property type="entry name" value="RE_Eco29kI"/>
    <property type="match status" value="1"/>
</dbReference>
<dbReference type="KEGG" id="gyu:FE374_05095"/>
<dbReference type="REBASE" id="314309">
    <property type="entry name" value="GspZ443ORF5100P"/>
</dbReference>